<feature type="compositionally biased region" description="Acidic residues" evidence="1">
    <location>
        <begin position="234"/>
        <end position="278"/>
    </location>
</feature>
<keyword evidence="5" id="KW-1185">Reference proteome</keyword>
<feature type="transmembrane region" description="Helical" evidence="2">
    <location>
        <begin position="21"/>
        <end position="41"/>
    </location>
</feature>
<dbReference type="PANTHER" id="PTHR21666">
    <property type="entry name" value="PEPTIDASE-RELATED"/>
    <property type="match status" value="1"/>
</dbReference>
<reference evidence="4 5" key="1">
    <citation type="journal article" date="2024" name="Int. J. Syst. Evol. Microbiol.">
        <title>Virgibacillus tibetensis sp. nov., isolated from salt lake on the Tibetan Plateau of China.</title>
        <authorList>
            <person name="Phurbu D."/>
            <person name="Liu Z.-X."/>
            <person name="Wang R."/>
            <person name="Zheng Y.-Y."/>
            <person name="Liu H.-C."/>
            <person name="Zhou Y.-G."/>
            <person name="Yu Y.-J."/>
            <person name="Li A.-H."/>
        </authorList>
    </citation>
    <scope>NUCLEOTIDE SEQUENCE [LARGE SCALE GENOMIC DNA]</scope>
    <source>
        <strain evidence="4 5">C22-A2</strain>
    </source>
</reference>
<dbReference type="RefSeq" id="WP_327608053.1">
    <property type="nucleotide sequence ID" value="NZ_JARZFX010000006.1"/>
</dbReference>
<name>A0ABU6KHD0_9BACI</name>
<dbReference type="PANTHER" id="PTHR21666:SF291">
    <property type="entry name" value="STAGE II SPORULATION PROTEIN Q"/>
    <property type="match status" value="1"/>
</dbReference>
<dbReference type="CDD" id="cd12797">
    <property type="entry name" value="M23_peptidase"/>
    <property type="match status" value="1"/>
</dbReference>
<dbReference type="Gene3D" id="2.70.70.10">
    <property type="entry name" value="Glucose Permease (Domain IIA)"/>
    <property type="match status" value="1"/>
</dbReference>
<evidence type="ECO:0000313" key="4">
    <source>
        <dbReference type="EMBL" id="MEC5424488.1"/>
    </source>
</evidence>
<evidence type="ECO:0000259" key="3">
    <source>
        <dbReference type="Pfam" id="PF01551"/>
    </source>
</evidence>
<dbReference type="InterPro" id="IPR011055">
    <property type="entry name" value="Dup_hybrid_motif"/>
</dbReference>
<keyword evidence="2" id="KW-1133">Transmembrane helix</keyword>
<dbReference type="EMBL" id="JARZFX010000006">
    <property type="protein sequence ID" value="MEC5424488.1"/>
    <property type="molecule type" value="Genomic_DNA"/>
</dbReference>
<evidence type="ECO:0000256" key="1">
    <source>
        <dbReference type="SAM" id="MobiDB-lite"/>
    </source>
</evidence>
<evidence type="ECO:0000256" key="2">
    <source>
        <dbReference type="SAM" id="Phobius"/>
    </source>
</evidence>
<feature type="region of interest" description="Disordered" evidence="1">
    <location>
        <begin position="230"/>
        <end position="278"/>
    </location>
</feature>
<dbReference type="Proteomes" id="UP001335737">
    <property type="component" value="Unassembled WGS sequence"/>
</dbReference>
<protein>
    <submittedName>
        <fullName evidence="4">Peptidoglycan DD-metalloendopeptidase family protein</fullName>
    </submittedName>
</protein>
<dbReference type="InterPro" id="IPR050570">
    <property type="entry name" value="Cell_wall_metabolism_enzyme"/>
</dbReference>
<organism evidence="4 5">
    <name type="scientific">Virgibacillus tibetensis</name>
    <dbReference type="NCBI Taxonomy" id="3042313"/>
    <lineage>
        <taxon>Bacteria</taxon>
        <taxon>Bacillati</taxon>
        <taxon>Bacillota</taxon>
        <taxon>Bacilli</taxon>
        <taxon>Bacillales</taxon>
        <taxon>Bacillaceae</taxon>
        <taxon>Virgibacillus</taxon>
    </lineage>
</organism>
<sequence>MNEENNGASKNKWSRIFRKKWFFPAVYLTIAALLLSVVVWYQNLDNQIPEVLDREESQEASDEFSPHPADEDAQSVMEQQEVIQMPVLDRDQAEIVTKFYDYNADQEDQENALVLYNNRYYQSTGVDIAAADDEAFEVVAALTGTVTEVKEDPLLGNVVVISHQNEVMTYYASLGEVQVKAGAKVKQGEVLGSAGKNLFGKDSGTHVYFELRKDGNHMNPELYFNQPVSSLDSNAEEAEASENSEVEEDEHSDMLEEDPGEEETPEEDSIGEDEESDE</sequence>
<keyword evidence="2" id="KW-0472">Membrane</keyword>
<evidence type="ECO:0000313" key="5">
    <source>
        <dbReference type="Proteomes" id="UP001335737"/>
    </source>
</evidence>
<proteinExistence type="predicted"/>
<keyword evidence="2" id="KW-0812">Transmembrane</keyword>
<comment type="caution">
    <text evidence="4">The sequence shown here is derived from an EMBL/GenBank/DDBJ whole genome shotgun (WGS) entry which is preliminary data.</text>
</comment>
<feature type="domain" description="M23ase beta-sheet core" evidence="3">
    <location>
        <begin position="123"/>
        <end position="220"/>
    </location>
</feature>
<gene>
    <name evidence="4" type="ORF">QGM71_13390</name>
</gene>
<dbReference type="Pfam" id="PF01551">
    <property type="entry name" value="Peptidase_M23"/>
    <property type="match status" value="1"/>
</dbReference>
<dbReference type="InterPro" id="IPR016047">
    <property type="entry name" value="M23ase_b-sheet_dom"/>
</dbReference>
<feature type="region of interest" description="Disordered" evidence="1">
    <location>
        <begin position="53"/>
        <end position="72"/>
    </location>
</feature>
<dbReference type="SUPFAM" id="SSF51261">
    <property type="entry name" value="Duplicated hybrid motif"/>
    <property type="match status" value="1"/>
</dbReference>
<accession>A0ABU6KHD0</accession>